<sequence length="195" mass="22558">MKKYVKTIIIVSVLALMCIAYFFYLSNRKSTKDATDKSVWNQEVAALTTKDIDKNYPESPKEVVKLYARITKAYYKTSLTDEQIEALGTNARKLFDNELKSKQTDKEFLDALKADIADYNSAKRYIADYTMDGSQAVKYTTIDNKEYASLVVLYNVREGSKLHKSYTRFVLRKDSDGKWKILYWELINGNNSTQE</sequence>
<dbReference type="Proteomes" id="UP000628463">
    <property type="component" value="Unassembled WGS sequence"/>
</dbReference>
<keyword evidence="1" id="KW-0472">Membrane</keyword>
<feature type="transmembrane region" description="Helical" evidence="1">
    <location>
        <begin position="7"/>
        <end position="25"/>
    </location>
</feature>
<dbReference type="InterPro" id="IPR046563">
    <property type="entry name" value="DUF6715"/>
</dbReference>
<keyword evidence="1" id="KW-0812">Transmembrane</keyword>
<organism evidence="2 3">
    <name type="scientific">Lachnospira hominis</name>
    <name type="common">ex Liu et al. 2021</name>
    <dbReference type="NCBI Taxonomy" id="2763051"/>
    <lineage>
        <taxon>Bacteria</taxon>
        <taxon>Bacillati</taxon>
        <taxon>Bacillota</taxon>
        <taxon>Clostridia</taxon>
        <taxon>Lachnospirales</taxon>
        <taxon>Lachnospiraceae</taxon>
        <taxon>Lachnospira</taxon>
    </lineage>
</organism>
<evidence type="ECO:0000256" key="1">
    <source>
        <dbReference type="SAM" id="Phobius"/>
    </source>
</evidence>
<gene>
    <name evidence="2" type="ORF">H8S01_12070</name>
</gene>
<proteinExistence type="predicted"/>
<dbReference type="RefSeq" id="WP_186837329.1">
    <property type="nucleotide sequence ID" value="NZ_JACOPD010000009.1"/>
</dbReference>
<protein>
    <submittedName>
        <fullName evidence="2">Uncharacterized protein</fullName>
    </submittedName>
</protein>
<comment type="caution">
    <text evidence="2">The sequence shown here is derived from an EMBL/GenBank/DDBJ whole genome shotgun (WGS) entry which is preliminary data.</text>
</comment>
<name>A0ABR7G2M9_9FIRM</name>
<evidence type="ECO:0000313" key="2">
    <source>
        <dbReference type="EMBL" id="MBC5681690.1"/>
    </source>
</evidence>
<reference evidence="2 3" key="1">
    <citation type="submission" date="2020-08" db="EMBL/GenBank/DDBJ databases">
        <title>Genome public.</title>
        <authorList>
            <person name="Liu C."/>
            <person name="Sun Q."/>
        </authorList>
    </citation>
    <scope>NUCLEOTIDE SEQUENCE [LARGE SCALE GENOMIC DNA]</scope>
    <source>
        <strain evidence="2 3">NSJ-43</strain>
    </source>
</reference>
<keyword evidence="3" id="KW-1185">Reference proteome</keyword>
<dbReference type="EMBL" id="JACOPD010000009">
    <property type="protein sequence ID" value="MBC5681690.1"/>
    <property type="molecule type" value="Genomic_DNA"/>
</dbReference>
<evidence type="ECO:0000313" key="3">
    <source>
        <dbReference type="Proteomes" id="UP000628463"/>
    </source>
</evidence>
<accession>A0ABR7G2M9</accession>
<dbReference type="Pfam" id="PF20462">
    <property type="entry name" value="DUF6715"/>
    <property type="match status" value="1"/>
</dbReference>
<keyword evidence="1" id="KW-1133">Transmembrane helix</keyword>